<dbReference type="InterPro" id="IPR037213">
    <property type="entry name" value="Run_dom_sf"/>
</dbReference>
<dbReference type="PROSITE" id="PS50826">
    <property type="entry name" value="RUN"/>
    <property type="match status" value="1"/>
</dbReference>
<protein>
    <submittedName>
        <fullName evidence="1">RUN domain-containing protein</fullName>
    </submittedName>
</protein>
<keyword evidence="2" id="KW-1185">Reference proteome</keyword>
<evidence type="ECO:0000313" key="1">
    <source>
        <dbReference type="EnsemblMetazoa" id="RPRC003504-PA"/>
    </source>
</evidence>
<dbReference type="AlphaFoldDB" id="T1HHI1"/>
<sequence length="155" mass="17191">MRPSSDIGKDCLLRNLKNGIEVVISTEGCEVGIESSLVRCVAEVLAHGLRPTTADFWQVVRQVTHSRLADSLAWGPLAPRTPASDHVQGLLWIYYTLLEGSLSSYVRCLISDKRLLQKHYQERALLRDCIAASKFVTLLTSLANLDITPVENDSL</sequence>
<dbReference type="VEuPathDB" id="VectorBase:RPRC003504"/>
<proteinExistence type="predicted"/>
<dbReference type="EMBL" id="ACPB03000888">
    <property type="status" value="NOT_ANNOTATED_CDS"/>
    <property type="molecule type" value="Genomic_DNA"/>
</dbReference>
<dbReference type="InParanoid" id="T1HHI1"/>
<dbReference type="SUPFAM" id="SSF140741">
    <property type="entry name" value="RUN domain-like"/>
    <property type="match status" value="1"/>
</dbReference>
<accession>T1HHI1</accession>
<organism evidence="1 2">
    <name type="scientific">Rhodnius prolixus</name>
    <name type="common">Triatomid bug</name>
    <dbReference type="NCBI Taxonomy" id="13249"/>
    <lineage>
        <taxon>Eukaryota</taxon>
        <taxon>Metazoa</taxon>
        <taxon>Ecdysozoa</taxon>
        <taxon>Arthropoda</taxon>
        <taxon>Hexapoda</taxon>
        <taxon>Insecta</taxon>
        <taxon>Pterygota</taxon>
        <taxon>Neoptera</taxon>
        <taxon>Paraneoptera</taxon>
        <taxon>Hemiptera</taxon>
        <taxon>Heteroptera</taxon>
        <taxon>Panheteroptera</taxon>
        <taxon>Cimicomorpha</taxon>
        <taxon>Reduviidae</taxon>
        <taxon>Triatominae</taxon>
        <taxon>Rhodnius</taxon>
    </lineage>
</organism>
<dbReference type="InterPro" id="IPR004012">
    <property type="entry name" value="Run_dom"/>
</dbReference>
<dbReference type="Proteomes" id="UP000015103">
    <property type="component" value="Unassembled WGS sequence"/>
</dbReference>
<reference evidence="1" key="1">
    <citation type="submission" date="2015-05" db="UniProtKB">
        <authorList>
            <consortium name="EnsemblMetazoa"/>
        </authorList>
    </citation>
    <scope>IDENTIFICATION</scope>
</reference>
<dbReference type="STRING" id="13249.T1HHI1"/>
<dbReference type="SMART" id="SM00593">
    <property type="entry name" value="RUN"/>
    <property type="match status" value="1"/>
</dbReference>
<evidence type="ECO:0000313" key="2">
    <source>
        <dbReference type="Proteomes" id="UP000015103"/>
    </source>
</evidence>
<dbReference type="CDD" id="cd17671">
    <property type="entry name" value="RUN"/>
    <property type="match status" value="1"/>
</dbReference>
<dbReference type="EnsemblMetazoa" id="RPRC003504-RA">
    <property type="protein sequence ID" value="RPRC003504-PA"/>
    <property type="gene ID" value="RPRC003504"/>
</dbReference>
<dbReference type="Pfam" id="PF02759">
    <property type="entry name" value="RUN"/>
    <property type="match status" value="1"/>
</dbReference>
<dbReference type="Gene3D" id="1.20.58.900">
    <property type="match status" value="1"/>
</dbReference>
<name>T1HHI1_RHOPR</name>
<dbReference type="HOGENOM" id="CLU_1697706_0_0_1"/>